<dbReference type="InterPro" id="IPR001952">
    <property type="entry name" value="Alkaline_phosphatase"/>
</dbReference>
<dbReference type="EMBL" id="JAUEOZ010000002">
    <property type="protein sequence ID" value="MDN2483394.1"/>
    <property type="molecule type" value="Genomic_DNA"/>
</dbReference>
<dbReference type="CDD" id="cd16012">
    <property type="entry name" value="ALP"/>
    <property type="match status" value="1"/>
</dbReference>
<feature type="chain" id="PRO_5045880537" evidence="3">
    <location>
        <begin position="25"/>
        <end position="534"/>
    </location>
</feature>
<evidence type="ECO:0000313" key="4">
    <source>
        <dbReference type="EMBL" id="MDN2483394.1"/>
    </source>
</evidence>
<dbReference type="Pfam" id="PF00245">
    <property type="entry name" value="Alk_phosphatase"/>
    <property type="match status" value="1"/>
</dbReference>
<dbReference type="Proteomes" id="UP001169719">
    <property type="component" value="Unassembled WGS sequence"/>
</dbReference>
<dbReference type="SMART" id="SM00098">
    <property type="entry name" value="alkPPc"/>
    <property type="match status" value="1"/>
</dbReference>
<dbReference type="PRINTS" id="PR00113">
    <property type="entry name" value="ALKPHPHTASE"/>
</dbReference>
<comment type="similarity">
    <text evidence="2">Belongs to the alkaline phosphatase family.</text>
</comment>
<feature type="signal peptide" evidence="3">
    <location>
        <begin position="1"/>
        <end position="24"/>
    </location>
</feature>
<keyword evidence="5" id="KW-1185">Reference proteome</keyword>
<gene>
    <name evidence="4" type="ORF">QWJ08_18785</name>
</gene>
<keyword evidence="1" id="KW-0597">Phosphoprotein</keyword>
<reference evidence="4" key="1">
    <citation type="submission" date="2024-05" db="EMBL/GenBank/DDBJ databases">
        <title>Genome Sequences of Four Agar- Degrading Marine Bacteria.</title>
        <authorList>
            <person name="Phillips E.K."/>
            <person name="Shaffer J.C."/>
            <person name="Henson M.W."/>
            <person name="Temperton B."/>
            <person name="Thrash C.J."/>
            <person name="Martin M.O."/>
        </authorList>
    </citation>
    <scope>NUCLEOTIDE SEQUENCE</scope>
    <source>
        <strain evidence="4">EKP203</strain>
    </source>
</reference>
<dbReference type="EC" id="3.1.3.1" evidence="4"/>
<dbReference type="InterPro" id="IPR017850">
    <property type="entry name" value="Alkaline_phosphatase_core_sf"/>
</dbReference>
<accession>A0ABT7Y6M6</accession>
<dbReference type="RefSeq" id="WP_289963457.1">
    <property type="nucleotide sequence ID" value="NZ_JAUEOZ010000002.1"/>
</dbReference>
<keyword evidence="4" id="KW-0378">Hydrolase</keyword>
<dbReference type="GO" id="GO:0004035">
    <property type="term" value="F:alkaline phosphatase activity"/>
    <property type="evidence" value="ECO:0007669"/>
    <property type="project" value="UniProtKB-EC"/>
</dbReference>
<dbReference type="PANTHER" id="PTHR11596:SF5">
    <property type="entry name" value="ALKALINE PHOSPHATASE"/>
    <property type="match status" value="1"/>
</dbReference>
<evidence type="ECO:0000256" key="2">
    <source>
        <dbReference type="RuleBase" id="RU003946"/>
    </source>
</evidence>
<evidence type="ECO:0000256" key="1">
    <source>
        <dbReference type="ARBA" id="ARBA00022553"/>
    </source>
</evidence>
<sequence length="534" mass="57326">MDKSLKLASSIAAALMLSACNSSSDGPVEDGGSAMRPPVVSDSEVVNKWFEPAADRVNAIKASQTAYPMTAKNIILFIGDGMGLTTHTAGRIYAAQSAYNKGEYEGFEGGEEFQTSFEQFPHFALSKTYASNGQTPDSGSTMSAIMSGVKINKYALNVSDEVQIRDCVDLEGKGLLTAMDLANLAKMSTGVVTNTRVTHATPAGTYASISLRDVEDDTNGAKCEGTYDIAEQLVHYQNKFKDGFQGVQTDLESGIDVVLGGGARSFFPDGEGGRRRDGQNLVETWKDLTGGSFVADKYDLEDVTQTPVFGLFNFTHMEYEVDREVRGDEPSLIDMTEKAIELLQAHDNENGFFLVIEGGRIDQAHHAGWGNMALAEYEMFIEAVQRATDMVNLDETMVLVTADHSHTDSISGNVKRGNPIAGLAYDVEGEVRLANDGLPFTTRHYANSDIGGQGGALDGNSRADLSNVDTEKLTFKQPAAVKANGGGETHAGEDVGIWATGAGSSHVRGVLEQNSIFHIINKVGQLEQKASQQL</sequence>
<organism evidence="4 5">
    <name type="scientific">Vibrio agarivorans</name>
    <dbReference type="NCBI Taxonomy" id="153622"/>
    <lineage>
        <taxon>Bacteria</taxon>
        <taxon>Pseudomonadati</taxon>
        <taxon>Pseudomonadota</taxon>
        <taxon>Gammaproteobacteria</taxon>
        <taxon>Vibrionales</taxon>
        <taxon>Vibrionaceae</taxon>
        <taxon>Vibrio</taxon>
    </lineage>
</organism>
<dbReference type="Gene3D" id="3.40.720.10">
    <property type="entry name" value="Alkaline Phosphatase, subunit A"/>
    <property type="match status" value="1"/>
</dbReference>
<dbReference type="PROSITE" id="PS51257">
    <property type="entry name" value="PROKAR_LIPOPROTEIN"/>
    <property type="match status" value="1"/>
</dbReference>
<evidence type="ECO:0000256" key="3">
    <source>
        <dbReference type="SAM" id="SignalP"/>
    </source>
</evidence>
<proteinExistence type="inferred from homology"/>
<name>A0ABT7Y6M6_9VIBR</name>
<protein>
    <submittedName>
        <fullName evidence="4">Alkaline phosphatase</fullName>
        <ecNumber evidence="4">3.1.3.1</ecNumber>
    </submittedName>
</protein>
<dbReference type="PANTHER" id="PTHR11596">
    <property type="entry name" value="ALKALINE PHOSPHATASE"/>
    <property type="match status" value="1"/>
</dbReference>
<evidence type="ECO:0000313" key="5">
    <source>
        <dbReference type="Proteomes" id="UP001169719"/>
    </source>
</evidence>
<keyword evidence="3" id="KW-0732">Signal</keyword>
<comment type="caution">
    <text evidence="4">The sequence shown here is derived from an EMBL/GenBank/DDBJ whole genome shotgun (WGS) entry which is preliminary data.</text>
</comment>
<dbReference type="SUPFAM" id="SSF53649">
    <property type="entry name" value="Alkaline phosphatase-like"/>
    <property type="match status" value="1"/>
</dbReference>